<dbReference type="Pfam" id="PF02152">
    <property type="entry name" value="FolB"/>
    <property type="match status" value="1"/>
</dbReference>
<accession>A0A0L6JNQ0</accession>
<gene>
    <name evidence="8" type="ORF">Bccel_2689</name>
</gene>
<evidence type="ECO:0000256" key="1">
    <source>
        <dbReference type="ARBA" id="ARBA00001353"/>
    </source>
</evidence>
<dbReference type="PANTHER" id="PTHR42844">
    <property type="entry name" value="DIHYDRONEOPTERIN ALDOLASE 1-RELATED"/>
    <property type="match status" value="1"/>
</dbReference>
<sequence length="121" mass="13939">MDKIIMKNLRFYGYHGVLPEEQEDGQNFIIDLEMYLGLHKAGNSDDIKDTVDYGKVYGIIKEITESNKFRLVEKLAEHISREIMSTYKEIDKVSVTVKKPEAPIDGEFDWVGVQIVRSRNG</sequence>
<evidence type="ECO:0000256" key="3">
    <source>
        <dbReference type="ARBA" id="ARBA00005708"/>
    </source>
</evidence>
<evidence type="ECO:0000256" key="2">
    <source>
        <dbReference type="ARBA" id="ARBA00005013"/>
    </source>
</evidence>
<dbReference type="UniPathway" id="UPA00077">
    <property type="reaction ID" value="UER00154"/>
</dbReference>
<dbReference type="RefSeq" id="WP_036945823.1">
    <property type="nucleotide sequence ID" value="NZ_JQKC01000080.1"/>
</dbReference>
<dbReference type="InterPro" id="IPR006156">
    <property type="entry name" value="Dihydroneopterin_aldolase"/>
</dbReference>
<dbReference type="NCBIfam" id="TIGR00525">
    <property type="entry name" value="folB"/>
    <property type="match status" value="1"/>
</dbReference>
<dbReference type="OrthoDB" id="9808041at2"/>
<dbReference type="PANTHER" id="PTHR42844:SF1">
    <property type="entry name" value="DIHYDRONEOPTERIN ALDOLASE 1-RELATED"/>
    <property type="match status" value="1"/>
</dbReference>
<evidence type="ECO:0000259" key="7">
    <source>
        <dbReference type="SMART" id="SM00905"/>
    </source>
</evidence>
<evidence type="ECO:0000256" key="4">
    <source>
        <dbReference type="ARBA" id="ARBA00022909"/>
    </source>
</evidence>
<reference evidence="9" key="1">
    <citation type="submission" date="2015-07" db="EMBL/GenBank/DDBJ databases">
        <title>Near-Complete Genome Sequence of the Cellulolytic Bacterium Bacteroides (Pseudobacteroides) cellulosolvens ATCC 35603.</title>
        <authorList>
            <person name="Dassa B."/>
            <person name="Utturkar S.M."/>
            <person name="Klingeman D.M."/>
            <person name="Hurt R.A."/>
            <person name="Keller M."/>
            <person name="Xu J."/>
            <person name="Reddy Y.H.K."/>
            <person name="Borovok I."/>
            <person name="Grinberg I.R."/>
            <person name="Lamed R."/>
            <person name="Zhivin O."/>
            <person name="Bayer E.A."/>
            <person name="Brown S.D."/>
        </authorList>
    </citation>
    <scope>NUCLEOTIDE SEQUENCE [LARGE SCALE GENOMIC DNA]</scope>
    <source>
        <strain evidence="9">DSM 2933</strain>
    </source>
</reference>
<comment type="pathway">
    <text evidence="2 6">Cofactor biosynthesis; tetrahydrofolate biosynthesis; 2-amino-4-hydroxy-6-hydroxymethyl-7,8-dihydropteridine diphosphate from 7,8-dihydroneopterin triphosphate: step 3/4.</text>
</comment>
<comment type="function">
    <text evidence="6">Catalyzes the conversion of 7,8-dihydroneopterin to 6-hydroxymethyl-7,8-dihydropterin.</text>
</comment>
<dbReference type="NCBIfam" id="TIGR00526">
    <property type="entry name" value="folB_dom"/>
    <property type="match status" value="1"/>
</dbReference>
<dbReference type="SMART" id="SM00905">
    <property type="entry name" value="FolB"/>
    <property type="match status" value="1"/>
</dbReference>
<dbReference type="eggNOG" id="COG1539">
    <property type="taxonomic scope" value="Bacteria"/>
</dbReference>
<dbReference type="CDD" id="cd00534">
    <property type="entry name" value="DHNA_DHNTPE"/>
    <property type="match status" value="1"/>
</dbReference>
<name>A0A0L6JNQ0_9FIRM</name>
<dbReference type="EMBL" id="LGTC01000001">
    <property type="protein sequence ID" value="KNY27418.1"/>
    <property type="molecule type" value="Genomic_DNA"/>
</dbReference>
<dbReference type="Gene3D" id="3.30.1130.10">
    <property type="match status" value="1"/>
</dbReference>
<dbReference type="EC" id="4.1.2.25" evidence="6"/>
<evidence type="ECO:0000313" key="8">
    <source>
        <dbReference type="EMBL" id="KNY27418.1"/>
    </source>
</evidence>
<protein>
    <recommendedName>
        <fullName evidence="6">7,8-dihydroneopterin aldolase</fullName>
        <ecNumber evidence="6">4.1.2.25</ecNumber>
    </recommendedName>
</protein>
<proteinExistence type="inferred from homology"/>
<evidence type="ECO:0000256" key="6">
    <source>
        <dbReference type="RuleBase" id="RU362079"/>
    </source>
</evidence>
<dbReference type="GO" id="GO:0005737">
    <property type="term" value="C:cytoplasm"/>
    <property type="evidence" value="ECO:0007669"/>
    <property type="project" value="TreeGrafter"/>
</dbReference>
<dbReference type="PATRIC" id="fig|398512.5.peg.2798"/>
<dbReference type="GO" id="GO:0046654">
    <property type="term" value="P:tetrahydrofolate biosynthetic process"/>
    <property type="evidence" value="ECO:0007669"/>
    <property type="project" value="UniProtKB-UniRule"/>
</dbReference>
<dbReference type="AlphaFoldDB" id="A0A0L6JNQ0"/>
<dbReference type="GO" id="GO:0004150">
    <property type="term" value="F:dihydroneopterin aldolase activity"/>
    <property type="evidence" value="ECO:0007669"/>
    <property type="project" value="UniProtKB-UniRule"/>
</dbReference>
<dbReference type="GO" id="GO:0046656">
    <property type="term" value="P:folic acid biosynthetic process"/>
    <property type="evidence" value="ECO:0007669"/>
    <property type="project" value="UniProtKB-UniRule"/>
</dbReference>
<evidence type="ECO:0000313" key="9">
    <source>
        <dbReference type="Proteomes" id="UP000036923"/>
    </source>
</evidence>
<feature type="domain" description="Dihydroneopterin aldolase/epimerase" evidence="7">
    <location>
        <begin position="4"/>
        <end position="117"/>
    </location>
</feature>
<dbReference type="FunFam" id="3.30.1130.10:FF:000003">
    <property type="entry name" value="7,8-dihydroneopterin aldolase"/>
    <property type="match status" value="1"/>
</dbReference>
<dbReference type="Proteomes" id="UP000036923">
    <property type="component" value="Unassembled WGS sequence"/>
</dbReference>
<organism evidence="8 9">
    <name type="scientific">Pseudobacteroides cellulosolvens ATCC 35603 = DSM 2933</name>
    <dbReference type="NCBI Taxonomy" id="398512"/>
    <lineage>
        <taxon>Bacteria</taxon>
        <taxon>Bacillati</taxon>
        <taxon>Bacillota</taxon>
        <taxon>Clostridia</taxon>
        <taxon>Eubacteriales</taxon>
        <taxon>Oscillospiraceae</taxon>
        <taxon>Pseudobacteroides</taxon>
    </lineage>
</organism>
<comment type="catalytic activity">
    <reaction evidence="1 6">
        <text>7,8-dihydroneopterin = 6-hydroxymethyl-7,8-dihydropterin + glycolaldehyde</text>
        <dbReference type="Rhea" id="RHEA:10540"/>
        <dbReference type="ChEBI" id="CHEBI:17001"/>
        <dbReference type="ChEBI" id="CHEBI:17071"/>
        <dbReference type="ChEBI" id="CHEBI:44841"/>
        <dbReference type="EC" id="4.1.2.25"/>
    </reaction>
</comment>
<comment type="similarity">
    <text evidence="3 6">Belongs to the DHNA family.</text>
</comment>
<comment type="caution">
    <text evidence="8">The sequence shown here is derived from an EMBL/GenBank/DDBJ whole genome shotgun (WGS) entry which is preliminary data.</text>
</comment>
<dbReference type="STRING" id="398512.Bccel_2689"/>
<dbReference type="SUPFAM" id="SSF55620">
    <property type="entry name" value="Tetrahydrobiopterin biosynthesis enzymes-like"/>
    <property type="match status" value="1"/>
</dbReference>
<keyword evidence="4 6" id="KW-0289">Folate biosynthesis</keyword>
<keyword evidence="9" id="KW-1185">Reference proteome</keyword>
<dbReference type="InterPro" id="IPR006157">
    <property type="entry name" value="FolB_dom"/>
</dbReference>
<keyword evidence="5 6" id="KW-0456">Lyase</keyword>
<dbReference type="InterPro" id="IPR043133">
    <property type="entry name" value="GTP-CH-I_C/QueF"/>
</dbReference>
<evidence type="ECO:0000256" key="5">
    <source>
        <dbReference type="ARBA" id="ARBA00023239"/>
    </source>
</evidence>